<protein>
    <submittedName>
        <fullName evidence="5">AFG1-like ATPase-domain-containing protein</fullName>
    </submittedName>
</protein>
<evidence type="ECO:0000313" key="6">
    <source>
        <dbReference type="Proteomes" id="UP001164286"/>
    </source>
</evidence>
<dbReference type="Pfam" id="PF03969">
    <property type="entry name" value="AFG1_ATPase"/>
    <property type="match status" value="1"/>
</dbReference>
<dbReference type="GeneID" id="77728480"/>
<dbReference type="GO" id="GO:0005524">
    <property type="term" value="F:ATP binding"/>
    <property type="evidence" value="ECO:0007669"/>
    <property type="project" value="UniProtKB-KW"/>
</dbReference>
<dbReference type="RefSeq" id="XP_052948719.1">
    <property type="nucleotide sequence ID" value="XM_053089275.1"/>
</dbReference>
<dbReference type="SUPFAM" id="SSF52540">
    <property type="entry name" value="P-loop containing nucleoside triphosphate hydrolases"/>
    <property type="match status" value="1"/>
</dbReference>
<feature type="region of interest" description="Disordered" evidence="4">
    <location>
        <begin position="573"/>
        <end position="593"/>
    </location>
</feature>
<keyword evidence="6" id="KW-1185">Reference proteome</keyword>
<accession>A0AA38HDB3</accession>
<reference evidence="5" key="1">
    <citation type="journal article" date="2022" name="G3 (Bethesda)">
        <title>High quality genome of the basidiomycete yeast Dioszegia hungarica PDD-24b-2 isolated from cloud water.</title>
        <authorList>
            <person name="Jarrige D."/>
            <person name="Haridas S."/>
            <person name="Bleykasten-Grosshans C."/>
            <person name="Joly M."/>
            <person name="Nadalig T."/>
            <person name="Sancelme M."/>
            <person name="Vuilleumier S."/>
            <person name="Grigoriev I.V."/>
            <person name="Amato P."/>
            <person name="Bringel F."/>
        </authorList>
    </citation>
    <scope>NUCLEOTIDE SEQUENCE</scope>
    <source>
        <strain evidence="5">PDD-24b-2</strain>
    </source>
</reference>
<dbReference type="PANTHER" id="PTHR12169:SF2">
    <property type="entry name" value="AFG1P"/>
    <property type="match status" value="1"/>
</dbReference>
<dbReference type="GO" id="GO:0016887">
    <property type="term" value="F:ATP hydrolysis activity"/>
    <property type="evidence" value="ECO:0007669"/>
    <property type="project" value="InterPro"/>
</dbReference>
<evidence type="ECO:0000256" key="2">
    <source>
        <dbReference type="ARBA" id="ARBA00022741"/>
    </source>
</evidence>
<gene>
    <name evidence="5" type="ORF">MKK02DRAFT_35824</name>
</gene>
<name>A0AA38HDB3_9TREE</name>
<dbReference type="InterPro" id="IPR027417">
    <property type="entry name" value="P-loop_NTPase"/>
</dbReference>
<dbReference type="EMBL" id="JAKWFO010000002">
    <property type="protein sequence ID" value="KAI9638942.1"/>
    <property type="molecule type" value="Genomic_DNA"/>
</dbReference>
<proteinExistence type="inferred from homology"/>
<evidence type="ECO:0000256" key="4">
    <source>
        <dbReference type="SAM" id="MobiDB-lite"/>
    </source>
</evidence>
<comment type="caution">
    <text evidence="5">The sequence shown here is derived from an EMBL/GenBank/DDBJ whole genome shotgun (WGS) entry which is preliminary data.</text>
</comment>
<keyword evidence="3" id="KW-0067">ATP-binding</keyword>
<evidence type="ECO:0000256" key="3">
    <source>
        <dbReference type="ARBA" id="ARBA00022840"/>
    </source>
</evidence>
<evidence type="ECO:0000313" key="5">
    <source>
        <dbReference type="EMBL" id="KAI9638942.1"/>
    </source>
</evidence>
<dbReference type="Proteomes" id="UP001164286">
    <property type="component" value="Unassembled WGS sequence"/>
</dbReference>
<dbReference type="GO" id="GO:0005739">
    <property type="term" value="C:mitochondrion"/>
    <property type="evidence" value="ECO:0007669"/>
    <property type="project" value="TreeGrafter"/>
</dbReference>
<evidence type="ECO:0000256" key="1">
    <source>
        <dbReference type="ARBA" id="ARBA00010322"/>
    </source>
</evidence>
<comment type="similarity">
    <text evidence="1">Belongs to the AFG1 ATPase family.</text>
</comment>
<dbReference type="Gene3D" id="3.40.50.300">
    <property type="entry name" value="P-loop containing nucleotide triphosphate hydrolases"/>
    <property type="match status" value="1"/>
</dbReference>
<dbReference type="InterPro" id="IPR005654">
    <property type="entry name" value="ATPase_AFG1-like"/>
</dbReference>
<dbReference type="AlphaFoldDB" id="A0AA38HDB3"/>
<dbReference type="NCBIfam" id="NF040713">
    <property type="entry name" value="ZapE"/>
    <property type="match status" value="1"/>
</dbReference>
<dbReference type="PANTHER" id="PTHR12169">
    <property type="entry name" value="ATPASE N2B"/>
    <property type="match status" value="1"/>
</dbReference>
<organism evidence="5 6">
    <name type="scientific">Dioszegia hungarica</name>
    <dbReference type="NCBI Taxonomy" id="4972"/>
    <lineage>
        <taxon>Eukaryota</taxon>
        <taxon>Fungi</taxon>
        <taxon>Dikarya</taxon>
        <taxon>Basidiomycota</taxon>
        <taxon>Agaricomycotina</taxon>
        <taxon>Tremellomycetes</taxon>
        <taxon>Tremellales</taxon>
        <taxon>Bulleribasidiaceae</taxon>
        <taxon>Dioszegia</taxon>
    </lineage>
</organism>
<sequence>MPYIPPPHKIDNVLSLTLGQPLSRPFSIRHPVKSDRETPNVPRSTDLLEVYRGMVATGKLRWDDEQIRCVIKLRDLLESLEAYAPPVDLLSKLTPSAPFYLSQKTDSGLKWWKGKGKDLEELGGAAGRDLIRVLSGEEELANLKTPKGILITGPPGTGKSLLLSLFFDLLPTSKKRRVHYHAFTLALYRQVFKEMQRRRDQVSEEGREDNREVAASKGWRAVFAGGRWDTEGGQERRAWKREDTIPFVSDFDELQLVDASSAALLRDVLSWYWRLGGVIVSCSNRVPDDLYYHGVQRERMASFLDALKSRCDVVELDGGRDWRRGLDPDKPMERTPTWFGAEDATFEKLWSTVGDASGRTCRFTFAELCEAPLGPADYISLASTFDTFYIDEVPVLLLKAKNEARRLINLVDALYESRCQVFIRADALPEDLFFPDAITSVADSDQILAEGLSETLHAPARPNVSVYNYSPAQAAETAGEVADANKAKVGAFSVLSIFTGEDERFAYKRAVSRLIEMTTSPTYPNETWLPLGAEGRTWESIIPSSSSSTKAFPNEATLSSGDFAVEAGYSRPQRLTPGITHQNQGAGPRHDPPIIKEEHVWGVADEWGDKAGKWGKGPRVYKNGKK</sequence>
<keyword evidence="2" id="KW-0547">Nucleotide-binding</keyword>